<dbReference type="EMBL" id="SRLO01000328">
    <property type="protein sequence ID" value="TNN60767.1"/>
    <property type="molecule type" value="Genomic_DNA"/>
</dbReference>
<gene>
    <name evidence="1" type="ORF">EYF80_029011</name>
</gene>
<dbReference type="Proteomes" id="UP000314294">
    <property type="component" value="Unassembled WGS sequence"/>
</dbReference>
<comment type="caution">
    <text evidence="1">The sequence shown here is derived from an EMBL/GenBank/DDBJ whole genome shotgun (WGS) entry which is preliminary data.</text>
</comment>
<sequence length="165" mass="18395">MYVIAQHPVPSTIYSLPVREHQRVTGLCSALTCAAMNGLMVCSRQYTGLTHGTRVHFVQTFGESAAKPDNNNKEASCIEGLANRLGRERDRQQLRREIKEDVGDENRRWSEEARDVASRGKKSGLMYLFPELFDLKLTCCTSKETPLRPRTGFSSSAASSAVTLK</sequence>
<dbReference type="AlphaFoldDB" id="A0A4Z2H4H6"/>
<organism evidence="1 2">
    <name type="scientific">Liparis tanakae</name>
    <name type="common">Tanaka's snailfish</name>
    <dbReference type="NCBI Taxonomy" id="230148"/>
    <lineage>
        <taxon>Eukaryota</taxon>
        <taxon>Metazoa</taxon>
        <taxon>Chordata</taxon>
        <taxon>Craniata</taxon>
        <taxon>Vertebrata</taxon>
        <taxon>Euteleostomi</taxon>
        <taxon>Actinopterygii</taxon>
        <taxon>Neopterygii</taxon>
        <taxon>Teleostei</taxon>
        <taxon>Neoteleostei</taxon>
        <taxon>Acanthomorphata</taxon>
        <taxon>Eupercaria</taxon>
        <taxon>Perciformes</taxon>
        <taxon>Cottioidei</taxon>
        <taxon>Cottales</taxon>
        <taxon>Liparidae</taxon>
        <taxon>Liparis</taxon>
    </lineage>
</organism>
<evidence type="ECO:0000313" key="2">
    <source>
        <dbReference type="Proteomes" id="UP000314294"/>
    </source>
</evidence>
<protein>
    <submittedName>
        <fullName evidence="1">Uncharacterized protein</fullName>
    </submittedName>
</protein>
<accession>A0A4Z2H4H6</accession>
<name>A0A4Z2H4H6_9TELE</name>
<evidence type="ECO:0000313" key="1">
    <source>
        <dbReference type="EMBL" id="TNN60767.1"/>
    </source>
</evidence>
<proteinExistence type="predicted"/>
<reference evidence="1 2" key="1">
    <citation type="submission" date="2019-03" db="EMBL/GenBank/DDBJ databases">
        <title>First draft genome of Liparis tanakae, snailfish: a comprehensive survey of snailfish specific genes.</title>
        <authorList>
            <person name="Kim W."/>
            <person name="Song I."/>
            <person name="Jeong J.-H."/>
            <person name="Kim D."/>
            <person name="Kim S."/>
            <person name="Ryu S."/>
            <person name="Song J.Y."/>
            <person name="Lee S.K."/>
        </authorList>
    </citation>
    <scope>NUCLEOTIDE SEQUENCE [LARGE SCALE GENOMIC DNA]</scope>
    <source>
        <tissue evidence="1">Muscle</tissue>
    </source>
</reference>
<keyword evidence="2" id="KW-1185">Reference proteome</keyword>